<proteinExistence type="predicted"/>
<evidence type="ECO:0000313" key="2">
    <source>
        <dbReference type="EMBL" id="KAF9675584.1"/>
    </source>
</evidence>
<dbReference type="Proteomes" id="UP000657918">
    <property type="component" value="Unassembled WGS sequence"/>
</dbReference>
<keyword evidence="1" id="KW-1133">Transmembrane helix</keyword>
<name>A0A835JWY4_9ROSI</name>
<organism evidence="2 3">
    <name type="scientific">Salix dunnii</name>
    <dbReference type="NCBI Taxonomy" id="1413687"/>
    <lineage>
        <taxon>Eukaryota</taxon>
        <taxon>Viridiplantae</taxon>
        <taxon>Streptophyta</taxon>
        <taxon>Embryophyta</taxon>
        <taxon>Tracheophyta</taxon>
        <taxon>Spermatophyta</taxon>
        <taxon>Magnoliopsida</taxon>
        <taxon>eudicotyledons</taxon>
        <taxon>Gunneridae</taxon>
        <taxon>Pentapetalae</taxon>
        <taxon>rosids</taxon>
        <taxon>fabids</taxon>
        <taxon>Malpighiales</taxon>
        <taxon>Salicaceae</taxon>
        <taxon>Saliceae</taxon>
        <taxon>Salix</taxon>
    </lineage>
</organism>
<feature type="transmembrane region" description="Helical" evidence="1">
    <location>
        <begin position="68"/>
        <end position="93"/>
    </location>
</feature>
<keyword evidence="3" id="KW-1185">Reference proteome</keyword>
<gene>
    <name evidence="2" type="ORF">SADUNF_Sadunf09G0047300</name>
</gene>
<comment type="caution">
    <text evidence="2">The sequence shown here is derived from an EMBL/GenBank/DDBJ whole genome shotgun (WGS) entry which is preliminary data.</text>
</comment>
<dbReference type="AlphaFoldDB" id="A0A835JWY4"/>
<keyword evidence="1" id="KW-0812">Transmembrane</keyword>
<dbReference type="OrthoDB" id="197967at2759"/>
<evidence type="ECO:0000256" key="1">
    <source>
        <dbReference type="SAM" id="Phobius"/>
    </source>
</evidence>
<reference evidence="2 3" key="1">
    <citation type="submission" date="2020-10" db="EMBL/GenBank/DDBJ databases">
        <title>Plant Genome Project.</title>
        <authorList>
            <person name="Zhang R.-G."/>
        </authorList>
    </citation>
    <scope>NUCLEOTIDE SEQUENCE [LARGE SCALE GENOMIC DNA]</scope>
    <source>
        <strain evidence="2">FAFU-HL-1</strain>
        <tissue evidence="2">Leaf</tissue>
    </source>
</reference>
<sequence>MLKPGNGSSTRALDYTPTDYTRQQNFLAGNINLILNACDSHNKSLNEHGKSTNEKLLVKMDRDPKRRVLAYSVTLLMVEISLLLYDSTIFFHLSLLFNLLRLMRSEEDDMDTSWDQRLVKRYYGRPQHWQGEGRQAAVMCEATDDGHADVMASHWLDTCRSTLD</sequence>
<evidence type="ECO:0000313" key="3">
    <source>
        <dbReference type="Proteomes" id="UP000657918"/>
    </source>
</evidence>
<dbReference type="EMBL" id="JADGMS010000009">
    <property type="protein sequence ID" value="KAF9675584.1"/>
    <property type="molecule type" value="Genomic_DNA"/>
</dbReference>
<protein>
    <submittedName>
        <fullName evidence="2">Uncharacterized protein</fullName>
    </submittedName>
</protein>
<accession>A0A835JWY4</accession>
<keyword evidence="1" id="KW-0472">Membrane</keyword>